<proteinExistence type="predicted"/>
<dbReference type="Proteomes" id="UP000181909">
    <property type="component" value="Unassembled WGS sequence"/>
</dbReference>
<accession>A0A1K1ZGV9</accession>
<protein>
    <submittedName>
        <fullName evidence="2">Uncharacterized protein</fullName>
    </submittedName>
</protein>
<dbReference type="RefSeq" id="WP_072485235.1">
    <property type="nucleotide sequence ID" value="NZ_FPJO01000005.1"/>
</dbReference>
<reference evidence="2 3" key="1">
    <citation type="submission" date="2016-11" db="EMBL/GenBank/DDBJ databases">
        <authorList>
            <person name="Jaros S."/>
            <person name="Januszkiewicz K."/>
            <person name="Wedrychowicz H."/>
        </authorList>
    </citation>
    <scope>NUCLEOTIDE SEQUENCE [LARGE SCALE GENOMIC DNA]</scope>
    <source>
        <strain evidence="2 3">OK807</strain>
    </source>
</reference>
<feature type="region of interest" description="Disordered" evidence="1">
    <location>
        <begin position="200"/>
        <end position="226"/>
    </location>
</feature>
<dbReference type="EMBL" id="FPJO01000005">
    <property type="protein sequence ID" value="SFX72947.1"/>
    <property type="molecule type" value="Genomic_DNA"/>
</dbReference>
<dbReference type="AlphaFoldDB" id="A0A1K1ZGV9"/>
<organism evidence="2 3">
    <name type="scientific">Streptomyces atratus</name>
    <dbReference type="NCBI Taxonomy" id="1893"/>
    <lineage>
        <taxon>Bacteria</taxon>
        <taxon>Bacillati</taxon>
        <taxon>Actinomycetota</taxon>
        <taxon>Actinomycetes</taxon>
        <taxon>Kitasatosporales</taxon>
        <taxon>Streptomycetaceae</taxon>
        <taxon>Streptomyces</taxon>
    </lineage>
</organism>
<name>A0A1K1ZGV9_STRAR</name>
<gene>
    <name evidence="2" type="ORF">SAMN02787144_1005341</name>
</gene>
<evidence type="ECO:0000313" key="2">
    <source>
        <dbReference type="EMBL" id="SFX72947.1"/>
    </source>
</evidence>
<evidence type="ECO:0000313" key="3">
    <source>
        <dbReference type="Proteomes" id="UP000181909"/>
    </source>
</evidence>
<sequence length="267" mass="28369">MQPGKALTETKVSKGDETYRVIYDDRGVPHTVGSPQENQSERGAIKFMNDDLRKGLDLYDPKTGNGSEYLWQNDNGVLSEKGLVHDANGNHRVSGVTADFIKVTWKNGKIVGVETWDANKSTAVVSAESVDNIQKTINNKLNSMGNKRQSQNVVFVAHSMEQAEAVRDRFVGNANVRVIFAGAGKPGSEFFDSHSSGGIRGGWAPGERPAGGGGRRGGGKRGGGGLGGKVMNGAGILGDLAFIREGWKTLERGCENVVISCGPPPTA</sequence>
<evidence type="ECO:0000256" key="1">
    <source>
        <dbReference type="SAM" id="MobiDB-lite"/>
    </source>
</evidence>